<evidence type="ECO:0000313" key="1">
    <source>
        <dbReference type="EMBL" id="ARD85062.1"/>
    </source>
</evidence>
<reference evidence="1 2" key="1">
    <citation type="submission" date="2011-10" db="EMBL/GenBank/DDBJ databases">
        <title>Metabolic and evolutionary patterns in the extreme acidophile Ferroplasma acidiphilum.</title>
        <authorList>
            <person name="Golyshina O.V."/>
            <person name="Kozyavkin S.A."/>
            <person name="Tatusov R.L."/>
            <person name="Slesarev A.I."/>
            <person name="Golyshin P.N."/>
        </authorList>
    </citation>
    <scope>NUCLEOTIDE SEQUENCE [LARGE SCALE GENOMIC DNA]</scope>
    <source>
        <strain evidence="2">Y</strain>
    </source>
</reference>
<dbReference type="Proteomes" id="UP000192050">
    <property type="component" value="Chromosome"/>
</dbReference>
<name>A0A1V0N4J6_9ARCH</name>
<sequence>MGKDKPFKYKKYTANFEKQSILDYLGNNVIINENYESKAIELMQYITDKTDKHFSYNITGSAITALKQAHFSAKNGMASAAFENTRFFLERISLVKIISMMKTENNPYEIALEHMEWHRLIDKKFILYGLQQFTGRIWHYMGEKYVPTGNTIFLSGIPLCGNHSKAYTKYSRTVKEIEDEAGISIEEKCAKCGKEATRFTISLPKAGAILGMLGFYTGFDITKLGRFYGDYSRVLHPYGFYNYPGHFLINLWSIDFIRLGVELDKILF</sequence>
<evidence type="ECO:0000313" key="2">
    <source>
        <dbReference type="Proteomes" id="UP000192050"/>
    </source>
</evidence>
<dbReference type="AlphaFoldDB" id="A0A1V0N4J6"/>
<dbReference type="OrthoDB" id="42691at2157"/>
<dbReference type="EMBL" id="CP015363">
    <property type="protein sequence ID" value="ARD85062.1"/>
    <property type="molecule type" value="Genomic_DNA"/>
</dbReference>
<proteinExistence type="predicted"/>
<organism evidence="1 2">
    <name type="scientific">Ferroplasma acidiphilum</name>
    <dbReference type="NCBI Taxonomy" id="74969"/>
    <lineage>
        <taxon>Archaea</taxon>
        <taxon>Methanobacteriati</taxon>
        <taxon>Thermoplasmatota</taxon>
        <taxon>Thermoplasmata</taxon>
        <taxon>Thermoplasmatales</taxon>
        <taxon>Ferroplasmaceae</taxon>
        <taxon>Ferroplasma</taxon>
    </lineage>
</organism>
<dbReference type="GeneID" id="84217783"/>
<protein>
    <submittedName>
        <fullName evidence="1">Uncharacterized protein</fullName>
    </submittedName>
</protein>
<dbReference type="RefSeq" id="WP_081142566.1">
    <property type="nucleotide sequence ID" value="NZ_CP015363.1"/>
</dbReference>
<keyword evidence="2" id="KW-1185">Reference proteome</keyword>
<dbReference type="KEGG" id="fai:FAD_1188"/>
<gene>
    <name evidence="1" type="ORF">FAD_1188</name>
</gene>
<dbReference type="STRING" id="74969.FAD_1188"/>
<accession>A0A1V0N4J6</accession>